<protein>
    <recommendedName>
        <fullName evidence="4">Mandelate racemase/muconate lactonizing enzyme N-terminal domain-containing protein</fullName>
    </recommendedName>
</protein>
<dbReference type="GO" id="GO:0016052">
    <property type="term" value="P:carbohydrate catabolic process"/>
    <property type="evidence" value="ECO:0007669"/>
    <property type="project" value="TreeGrafter"/>
</dbReference>
<feature type="domain" description="Mandelate racemase/muconate lactonizing enzyme N-terminal" evidence="4">
    <location>
        <begin position="42"/>
        <end position="120"/>
    </location>
</feature>
<dbReference type="Pfam" id="PF02746">
    <property type="entry name" value="MR_MLE_N"/>
    <property type="match status" value="1"/>
</dbReference>
<feature type="non-terminal residue" evidence="5">
    <location>
        <position position="160"/>
    </location>
</feature>
<dbReference type="PANTHER" id="PTHR13794:SF58">
    <property type="entry name" value="MITOCHONDRIAL ENOLASE SUPERFAMILY MEMBER 1"/>
    <property type="match status" value="1"/>
</dbReference>
<evidence type="ECO:0000259" key="4">
    <source>
        <dbReference type="Pfam" id="PF02746"/>
    </source>
</evidence>
<sequence>MKITKIEVVYPSYQDSLRAWRPNLWQIITKINTDRKQIIGYGTGGGGNSSLEVIVGHLSELIIGKTINNIEDIQKIFDYLFAESIPYGRGGIASMAISAIDLALWDAYSKYYKVPIKKLLEKNENHHNEKIHTYATGNNIDHYNALGLNNFKLSVKSDGD</sequence>
<evidence type="ECO:0000256" key="3">
    <source>
        <dbReference type="ARBA" id="ARBA00022842"/>
    </source>
</evidence>
<dbReference type="Gene3D" id="3.30.390.10">
    <property type="entry name" value="Enolase-like, N-terminal domain"/>
    <property type="match status" value="1"/>
</dbReference>
<evidence type="ECO:0000256" key="2">
    <source>
        <dbReference type="ARBA" id="ARBA00022723"/>
    </source>
</evidence>
<dbReference type="PANTHER" id="PTHR13794">
    <property type="entry name" value="ENOLASE SUPERFAMILY, MANDELATE RACEMASE"/>
    <property type="match status" value="1"/>
</dbReference>
<reference evidence="5" key="1">
    <citation type="submission" date="2018-05" db="EMBL/GenBank/DDBJ databases">
        <authorList>
            <person name="Lanie J.A."/>
            <person name="Ng W.-L."/>
            <person name="Kazmierczak K.M."/>
            <person name="Andrzejewski T.M."/>
            <person name="Davidsen T.M."/>
            <person name="Wayne K.J."/>
            <person name="Tettelin H."/>
            <person name="Glass J.I."/>
            <person name="Rusch D."/>
            <person name="Podicherti R."/>
            <person name="Tsui H.-C.T."/>
            <person name="Winkler M.E."/>
        </authorList>
    </citation>
    <scope>NUCLEOTIDE SEQUENCE</scope>
</reference>
<comment type="cofactor">
    <cofactor evidence="1">
        <name>Mg(2+)</name>
        <dbReference type="ChEBI" id="CHEBI:18420"/>
    </cofactor>
</comment>
<evidence type="ECO:0000256" key="1">
    <source>
        <dbReference type="ARBA" id="ARBA00001946"/>
    </source>
</evidence>
<accession>A0A383A615</accession>
<dbReference type="EMBL" id="UINC01189516">
    <property type="protein sequence ID" value="SVE03242.1"/>
    <property type="molecule type" value="Genomic_DNA"/>
</dbReference>
<proteinExistence type="predicted"/>
<dbReference type="GO" id="GO:0016836">
    <property type="term" value="F:hydro-lyase activity"/>
    <property type="evidence" value="ECO:0007669"/>
    <property type="project" value="TreeGrafter"/>
</dbReference>
<dbReference type="SUPFAM" id="SSF54826">
    <property type="entry name" value="Enolase N-terminal domain-like"/>
    <property type="match status" value="1"/>
</dbReference>
<keyword evidence="2" id="KW-0479">Metal-binding</keyword>
<keyword evidence="3" id="KW-0460">Magnesium</keyword>
<evidence type="ECO:0000313" key="5">
    <source>
        <dbReference type="EMBL" id="SVE03242.1"/>
    </source>
</evidence>
<dbReference type="InterPro" id="IPR029017">
    <property type="entry name" value="Enolase-like_N"/>
</dbReference>
<dbReference type="GO" id="GO:0000287">
    <property type="term" value="F:magnesium ion binding"/>
    <property type="evidence" value="ECO:0007669"/>
    <property type="project" value="TreeGrafter"/>
</dbReference>
<name>A0A383A615_9ZZZZ</name>
<organism evidence="5">
    <name type="scientific">marine metagenome</name>
    <dbReference type="NCBI Taxonomy" id="408172"/>
    <lineage>
        <taxon>unclassified sequences</taxon>
        <taxon>metagenomes</taxon>
        <taxon>ecological metagenomes</taxon>
    </lineage>
</organism>
<dbReference type="InterPro" id="IPR046945">
    <property type="entry name" value="RHMD-like"/>
</dbReference>
<gene>
    <name evidence="5" type="ORF">METZ01_LOCUS456096</name>
</gene>
<dbReference type="AlphaFoldDB" id="A0A383A615"/>
<dbReference type="InterPro" id="IPR013341">
    <property type="entry name" value="Mandelate_racemase_N_dom"/>
</dbReference>